<dbReference type="InterPro" id="IPR015424">
    <property type="entry name" value="PyrdxlP-dep_Trfase"/>
</dbReference>
<organism evidence="6 7">
    <name type="scientific">Litoreibacter albidus</name>
    <dbReference type="NCBI Taxonomy" id="670155"/>
    <lineage>
        <taxon>Bacteria</taxon>
        <taxon>Pseudomonadati</taxon>
        <taxon>Pseudomonadota</taxon>
        <taxon>Alphaproteobacteria</taxon>
        <taxon>Rhodobacterales</taxon>
        <taxon>Roseobacteraceae</taxon>
        <taxon>Litoreibacter</taxon>
    </lineage>
</organism>
<dbReference type="InterPro" id="IPR049704">
    <property type="entry name" value="Aminotrans_3_PPA_site"/>
</dbReference>
<dbReference type="PANTHER" id="PTHR43094">
    <property type="entry name" value="AMINOTRANSFERASE"/>
    <property type="match status" value="1"/>
</dbReference>
<sequence length="449" mass="47335">MQDGIHMSHVFHRSLTSDLPTVVGGRGNYLIDDSGRAYLDACGGAAVSCLGHDHPKVREAIKAQVDTLAFAHTGEFTNAPAEALADFIIERMPDGTGDGRVMYLGSGSEAMEAALKLARQYHLERGDSARTKIIARKPSYHGNTLGALATGGHAGRRAPFAPLLMDVSHIDAPYPYRQRGSAESEDDYALRLANLLEAEIHAQGAGNVMAFVAEPVIGASLGTQPAPQGYFARIREICDTHGVLFIADEVMCGMGRTGTLFALEQEGIAADITTTAKGLGAGYQPIAAVIAAQNVVTAIADGSGKLWNGHTYMSHAIATAGALAVQQVIEGENLLQNVKDRGTQLEAALRQTLGHYPHVGDIRGRGLFWTVELVANRETKATFPAGNLLAGRIQADAKARGLMVYGAQGCVDGINGDHVLLAPSYTSSAEEIDQIVTLLADTIDAVTGG</sequence>
<evidence type="ECO:0000256" key="4">
    <source>
        <dbReference type="ARBA" id="ARBA00022898"/>
    </source>
</evidence>
<keyword evidence="3 6" id="KW-0032">Aminotransferase</keyword>
<dbReference type="Gene3D" id="3.90.1150.10">
    <property type="entry name" value="Aspartate Aminotransferase, domain 1"/>
    <property type="match status" value="1"/>
</dbReference>
<reference evidence="7" key="1">
    <citation type="submission" date="2016-10" db="EMBL/GenBank/DDBJ databases">
        <authorList>
            <person name="Varghese N."/>
            <person name="Submissions S."/>
        </authorList>
    </citation>
    <scope>NUCLEOTIDE SEQUENCE [LARGE SCALE GENOMIC DNA]</scope>
    <source>
        <strain evidence="7">DSM 26922</strain>
    </source>
</reference>
<comment type="similarity">
    <text evidence="2 5">Belongs to the class-III pyridoxal-phosphate-dependent aminotransferase family.</text>
</comment>
<proteinExistence type="inferred from homology"/>
<comment type="cofactor">
    <cofactor evidence="1">
        <name>pyridoxal 5'-phosphate</name>
        <dbReference type="ChEBI" id="CHEBI:597326"/>
    </cofactor>
</comment>
<dbReference type="SUPFAM" id="SSF53383">
    <property type="entry name" value="PLP-dependent transferases"/>
    <property type="match status" value="1"/>
</dbReference>
<evidence type="ECO:0000256" key="1">
    <source>
        <dbReference type="ARBA" id="ARBA00001933"/>
    </source>
</evidence>
<evidence type="ECO:0000256" key="2">
    <source>
        <dbReference type="ARBA" id="ARBA00008954"/>
    </source>
</evidence>
<dbReference type="Pfam" id="PF00202">
    <property type="entry name" value="Aminotran_3"/>
    <property type="match status" value="1"/>
</dbReference>
<keyword evidence="6" id="KW-0808">Transferase</keyword>
<dbReference type="PROSITE" id="PS00600">
    <property type="entry name" value="AA_TRANSFER_CLASS_3"/>
    <property type="match status" value="1"/>
</dbReference>
<gene>
    <name evidence="6" type="ORF">SAMN04488001_2973</name>
</gene>
<dbReference type="EMBL" id="FNOI01000006">
    <property type="protein sequence ID" value="SDX34493.1"/>
    <property type="molecule type" value="Genomic_DNA"/>
</dbReference>
<dbReference type="Proteomes" id="UP000199441">
    <property type="component" value="Unassembled WGS sequence"/>
</dbReference>
<name>A0A1H3AXY8_9RHOB</name>
<dbReference type="GO" id="GO:0030170">
    <property type="term" value="F:pyridoxal phosphate binding"/>
    <property type="evidence" value="ECO:0007669"/>
    <property type="project" value="InterPro"/>
</dbReference>
<accession>A0A1H3AXY8</accession>
<evidence type="ECO:0000313" key="6">
    <source>
        <dbReference type="EMBL" id="SDX34493.1"/>
    </source>
</evidence>
<evidence type="ECO:0000256" key="5">
    <source>
        <dbReference type="RuleBase" id="RU003560"/>
    </source>
</evidence>
<dbReference type="NCBIfam" id="NF005685">
    <property type="entry name" value="PRK07483.1"/>
    <property type="match status" value="1"/>
</dbReference>
<evidence type="ECO:0000313" key="7">
    <source>
        <dbReference type="Proteomes" id="UP000199441"/>
    </source>
</evidence>
<dbReference type="GO" id="GO:0008483">
    <property type="term" value="F:transaminase activity"/>
    <property type="evidence" value="ECO:0007669"/>
    <property type="project" value="UniProtKB-KW"/>
</dbReference>
<keyword evidence="4 5" id="KW-0663">Pyridoxal phosphate</keyword>
<dbReference type="STRING" id="670155.SAMN04488001_2973"/>
<dbReference type="CDD" id="cd00610">
    <property type="entry name" value="OAT_like"/>
    <property type="match status" value="1"/>
</dbReference>
<dbReference type="InterPro" id="IPR015422">
    <property type="entry name" value="PyrdxlP-dep_Trfase_small"/>
</dbReference>
<keyword evidence="7" id="KW-1185">Reference proteome</keyword>
<dbReference type="GO" id="GO:0005829">
    <property type="term" value="C:cytosol"/>
    <property type="evidence" value="ECO:0007669"/>
    <property type="project" value="TreeGrafter"/>
</dbReference>
<dbReference type="PANTHER" id="PTHR43094:SF1">
    <property type="entry name" value="AMINOTRANSFERASE CLASS-III"/>
    <property type="match status" value="1"/>
</dbReference>
<dbReference type="Gene3D" id="3.40.640.10">
    <property type="entry name" value="Type I PLP-dependent aspartate aminotransferase-like (Major domain)"/>
    <property type="match status" value="1"/>
</dbReference>
<dbReference type="InterPro" id="IPR005814">
    <property type="entry name" value="Aminotrans_3"/>
</dbReference>
<evidence type="ECO:0000256" key="3">
    <source>
        <dbReference type="ARBA" id="ARBA00022576"/>
    </source>
</evidence>
<dbReference type="AlphaFoldDB" id="A0A1H3AXY8"/>
<protein>
    <submittedName>
        <fullName evidence="6">Adenosylmethionine-8-amino-7-oxononanoate aminotransferase</fullName>
    </submittedName>
</protein>
<dbReference type="FunFam" id="3.40.640.10:FF:000004">
    <property type="entry name" value="Acetylornithine aminotransferase"/>
    <property type="match status" value="1"/>
</dbReference>
<dbReference type="InterPro" id="IPR015421">
    <property type="entry name" value="PyrdxlP-dep_Trfase_major"/>
</dbReference>